<gene>
    <name evidence="2" type="ORF">S03H2_31537</name>
</gene>
<name>X1FU77_9ZZZZ</name>
<reference evidence="2" key="1">
    <citation type="journal article" date="2014" name="Front. Microbiol.">
        <title>High frequency of phylogenetically diverse reductive dehalogenase-homologous genes in deep subseafloor sedimentary metagenomes.</title>
        <authorList>
            <person name="Kawai M."/>
            <person name="Futagami T."/>
            <person name="Toyoda A."/>
            <person name="Takaki Y."/>
            <person name="Nishi S."/>
            <person name="Hori S."/>
            <person name="Arai W."/>
            <person name="Tsubouchi T."/>
            <person name="Morono Y."/>
            <person name="Uchiyama I."/>
            <person name="Ito T."/>
            <person name="Fujiyama A."/>
            <person name="Inagaki F."/>
            <person name="Takami H."/>
        </authorList>
    </citation>
    <scope>NUCLEOTIDE SEQUENCE</scope>
    <source>
        <strain evidence="2">Expedition CK06-06</strain>
    </source>
</reference>
<dbReference type="Pfam" id="PF12705">
    <property type="entry name" value="PDDEXK_1"/>
    <property type="match status" value="1"/>
</dbReference>
<evidence type="ECO:0000313" key="2">
    <source>
        <dbReference type="EMBL" id="GAH49211.1"/>
    </source>
</evidence>
<dbReference type="Gene3D" id="3.90.320.10">
    <property type="match status" value="1"/>
</dbReference>
<evidence type="ECO:0000259" key="1">
    <source>
        <dbReference type="Pfam" id="PF12705"/>
    </source>
</evidence>
<dbReference type="EMBL" id="BARU01019126">
    <property type="protein sequence ID" value="GAH49211.1"/>
    <property type="molecule type" value="Genomic_DNA"/>
</dbReference>
<organism evidence="2">
    <name type="scientific">marine sediment metagenome</name>
    <dbReference type="NCBI Taxonomy" id="412755"/>
    <lineage>
        <taxon>unclassified sequences</taxon>
        <taxon>metagenomes</taxon>
        <taxon>ecological metagenomes</taxon>
    </lineage>
</organism>
<feature type="domain" description="PD-(D/E)XK endonuclease-like" evidence="1">
    <location>
        <begin position="91"/>
        <end position="162"/>
    </location>
</feature>
<accession>X1FU77</accession>
<dbReference type="InterPro" id="IPR038726">
    <property type="entry name" value="PDDEXK_AddAB-type"/>
</dbReference>
<sequence length="191" mass="21864">MRGSMNYKLSPSNLTFLYEGCKRCFYLRTKYNIAQPSIPLPAIFSKIAGLLEKYYDGKRTDKLHPDLPPGIVKYGEKYVKSDSFNIPGHKDTCFISGRSDIVIEFDDKSFGVIDFKTGNPKSEYSDLYSRQLHAYAYALENPSPNSIKLSPVSFLGLLYFYPSKVSQENVEWLSYDSKISLVEIKKMTKIF</sequence>
<proteinExistence type="predicted"/>
<dbReference type="InterPro" id="IPR011604">
    <property type="entry name" value="PDDEXK-like_dom_sf"/>
</dbReference>
<dbReference type="AlphaFoldDB" id="X1FU77"/>
<comment type="caution">
    <text evidence="2">The sequence shown here is derived from an EMBL/GenBank/DDBJ whole genome shotgun (WGS) entry which is preliminary data.</text>
</comment>
<protein>
    <recommendedName>
        <fullName evidence="1">PD-(D/E)XK endonuclease-like domain-containing protein</fullName>
    </recommendedName>
</protein>